<keyword evidence="2" id="KW-1185">Reference proteome</keyword>
<accession>A0A2W3Z663</accession>
<dbReference type="EMBL" id="PIEU01000076">
    <property type="protein sequence ID" value="PZL72780.1"/>
    <property type="molecule type" value="Genomic_DNA"/>
</dbReference>
<proteinExistence type="predicted"/>
<organism evidence="1 2">
    <name type="scientific">Enterococcus plantarum</name>
    <dbReference type="NCBI Taxonomy" id="1077675"/>
    <lineage>
        <taxon>Bacteria</taxon>
        <taxon>Bacillati</taxon>
        <taxon>Bacillota</taxon>
        <taxon>Bacilli</taxon>
        <taxon>Lactobacillales</taxon>
        <taxon>Enterococcaceae</taxon>
        <taxon>Enterococcus</taxon>
    </lineage>
</organism>
<name>A0A2W3Z663_9ENTE</name>
<comment type="caution">
    <text evidence="1">The sequence shown here is derived from an EMBL/GenBank/DDBJ whole genome shotgun (WGS) entry which is preliminary data.</text>
</comment>
<sequence length="382" mass="45842">MIELNEIRIWEGVIIVDYTELVKAISELHNVPKMDKEYELYYDETNNSRIFRLTDEGFNFNEKAYFLLGGLAFEKGKLPSKESLESLVEKLRVQQNSTEIKFKHIQQKAKFFLELISKKRVRDFIEWLYDNKCWVHYSYRDNFYYSIVDIIDSLEESSFGGFEFNRELKSTLYDCIAKDKDWFIQLMIYFDYPNVKDHNQFIGEILKWFDRINPDGYDFNIEYLRQSMKSHRKDILIFLEGNTDRVMIENYADIYRNSILTFYNSVHVFDEELEIQKKLDENTIEVFGKEVSYEFVKSDNSIFVQLSDLIVGILRMWMGLLESHSIFDLKEIFLNLTATQKQTIIQFQSLMYNSLLENWGFKHGSGSDQFEEKINYFMEYNF</sequence>
<reference evidence="1 2" key="1">
    <citation type="submission" date="2017-11" db="EMBL/GenBank/DDBJ databases">
        <title>Draft genome sequence of Enterococcus plantarum TRW2 strain isolated from lettuce.</title>
        <authorList>
            <person name="Kim E.B."/>
            <person name="Marco M.L."/>
            <person name="Williams T.R."/>
            <person name="You I.H."/>
        </authorList>
    </citation>
    <scope>NUCLEOTIDE SEQUENCE [LARGE SCALE GENOMIC DNA]</scope>
    <source>
        <strain evidence="1 2">TRW2</strain>
    </source>
</reference>
<evidence type="ECO:0000313" key="1">
    <source>
        <dbReference type="EMBL" id="PZL72780.1"/>
    </source>
</evidence>
<gene>
    <name evidence="1" type="ORF">CI088_09785</name>
</gene>
<dbReference type="AlphaFoldDB" id="A0A2W3Z663"/>
<dbReference type="InterPro" id="IPR024524">
    <property type="entry name" value="DUF3800"/>
</dbReference>
<protein>
    <recommendedName>
        <fullName evidence="3">DUF3800 domain-containing protein</fullName>
    </recommendedName>
</protein>
<dbReference type="Pfam" id="PF12686">
    <property type="entry name" value="DUF3800"/>
    <property type="match status" value="1"/>
</dbReference>
<dbReference type="Proteomes" id="UP000249828">
    <property type="component" value="Unassembled WGS sequence"/>
</dbReference>
<evidence type="ECO:0000313" key="2">
    <source>
        <dbReference type="Proteomes" id="UP000249828"/>
    </source>
</evidence>
<evidence type="ECO:0008006" key="3">
    <source>
        <dbReference type="Google" id="ProtNLM"/>
    </source>
</evidence>